<dbReference type="GO" id="GO:0005739">
    <property type="term" value="C:mitochondrion"/>
    <property type="evidence" value="ECO:0007669"/>
    <property type="project" value="TreeGrafter"/>
</dbReference>
<dbReference type="Proteomes" id="UP001153076">
    <property type="component" value="Unassembled WGS sequence"/>
</dbReference>
<dbReference type="AlphaFoldDB" id="A0A9Q1JIV3"/>
<dbReference type="Pfam" id="PF13374">
    <property type="entry name" value="TPR_10"/>
    <property type="match status" value="1"/>
</dbReference>
<dbReference type="Gene3D" id="1.25.40.10">
    <property type="entry name" value="Tetratricopeptide repeat domain"/>
    <property type="match status" value="1"/>
</dbReference>
<gene>
    <name evidence="1" type="ORF">Cgig2_030952</name>
</gene>
<evidence type="ECO:0000313" key="2">
    <source>
        <dbReference type="Proteomes" id="UP001153076"/>
    </source>
</evidence>
<dbReference type="InterPro" id="IPR011990">
    <property type="entry name" value="TPR-like_helical_dom_sf"/>
</dbReference>
<accession>A0A9Q1JIV3</accession>
<sequence length="357" mass="38578">MFRAAVAKLLPRAAIHGVRRDEAQLLPSSSLRFYCANHAPNVSPVALQMINYAVGLARSQKTDESCGAALLILEQGLCSQSHDETDSTKESSKGMILLAISSLLSERGNTDEAIQTLLRIQDLTNSSMGVRVAAIEALVGLHLELGLDDTSSVLVDNCLNLLEKEGPEMVDDYGYKVFSARSKAIKGLVELVRGDIESGNAALSYGEFLHAKREFDAARDIYQKAIAESSEKKGFSDPYAVAACNMSSEEVLLGSTCALGQLESHLGNFAAAEDILTRALKKAEEYFGTYHPKVGIVLTCIALMYRQKATAERSSSLLLQEEGSAGRFSNASAKDRVYEPGSRPQFSPILLLFGLTC</sequence>
<name>A0A9Q1JIV3_9CARY</name>
<dbReference type="EMBL" id="JAKOGI010001187">
    <property type="protein sequence ID" value="KAJ8427142.1"/>
    <property type="molecule type" value="Genomic_DNA"/>
</dbReference>
<keyword evidence="2" id="KW-1185">Reference proteome</keyword>
<comment type="caution">
    <text evidence="1">The sequence shown here is derived from an EMBL/GenBank/DDBJ whole genome shotgun (WGS) entry which is preliminary data.</text>
</comment>
<organism evidence="1 2">
    <name type="scientific">Carnegiea gigantea</name>
    <dbReference type="NCBI Taxonomy" id="171969"/>
    <lineage>
        <taxon>Eukaryota</taxon>
        <taxon>Viridiplantae</taxon>
        <taxon>Streptophyta</taxon>
        <taxon>Embryophyta</taxon>
        <taxon>Tracheophyta</taxon>
        <taxon>Spermatophyta</taxon>
        <taxon>Magnoliopsida</taxon>
        <taxon>eudicotyledons</taxon>
        <taxon>Gunneridae</taxon>
        <taxon>Pentapetalae</taxon>
        <taxon>Caryophyllales</taxon>
        <taxon>Cactineae</taxon>
        <taxon>Cactaceae</taxon>
        <taxon>Cactoideae</taxon>
        <taxon>Echinocereeae</taxon>
        <taxon>Carnegiea</taxon>
    </lineage>
</organism>
<proteinExistence type="predicted"/>
<dbReference type="PANTHER" id="PTHR47868:SF2">
    <property type="entry name" value="OS05G0457700 PROTEIN"/>
    <property type="match status" value="1"/>
</dbReference>
<evidence type="ECO:0000313" key="1">
    <source>
        <dbReference type="EMBL" id="KAJ8427142.1"/>
    </source>
</evidence>
<dbReference type="SUPFAM" id="SSF48452">
    <property type="entry name" value="TPR-like"/>
    <property type="match status" value="1"/>
</dbReference>
<dbReference type="OrthoDB" id="1892356at2759"/>
<dbReference type="PANTHER" id="PTHR47868">
    <property type="entry name" value="OS05G0457700 PROTEIN"/>
    <property type="match status" value="1"/>
</dbReference>
<reference evidence="1" key="1">
    <citation type="submission" date="2022-04" db="EMBL/GenBank/DDBJ databases">
        <title>Carnegiea gigantea Genome sequencing and assembly v2.</title>
        <authorList>
            <person name="Copetti D."/>
            <person name="Sanderson M.J."/>
            <person name="Burquez A."/>
            <person name="Wojciechowski M.F."/>
        </authorList>
    </citation>
    <scope>NUCLEOTIDE SEQUENCE</scope>
    <source>
        <strain evidence="1">SGP5-SGP5p</strain>
        <tissue evidence="1">Aerial part</tissue>
    </source>
</reference>
<protein>
    <submittedName>
        <fullName evidence="1">Uncharacterized protein</fullName>
    </submittedName>
</protein>